<evidence type="ECO:0000256" key="1">
    <source>
        <dbReference type="SAM" id="MobiDB-lite"/>
    </source>
</evidence>
<reference evidence="2 3" key="2">
    <citation type="submission" date="2019-02" db="EMBL/GenBank/DDBJ databases">
        <title>'Lichenibacterium ramalinii' gen. nov. sp. nov., 'Lichenibacterium minor' gen. nov. sp. nov.</title>
        <authorList>
            <person name="Pankratov T."/>
        </authorList>
    </citation>
    <scope>NUCLEOTIDE SEQUENCE [LARGE SCALE GENOMIC DNA]</scope>
    <source>
        <strain evidence="2 3">RmlP026</strain>
    </source>
</reference>
<gene>
    <name evidence="2" type="ORF">D3273_26200</name>
</gene>
<dbReference type="Proteomes" id="UP000290759">
    <property type="component" value="Unassembled WGS sequence"/>
</dbReference>
<sequence>MMDRDCAHTLASGTSFEGTGPDGVKHVLPHVFRFPQGLRPDHAAALDARPDLCARLWREGIDPEVHWFAVSAEELDAGIDAMLREPTS</sequence>
<reference evidence="2 3" key="1">
    <citation type="submission" date="2018-12" db="EMBL/GenBank/DDBJ databases">
        <authorList>
            <person name="Grouzdev D.S."/>
            <person name="Krutkina M.S."/>
        </authorList>
    </citation>
    <scope>NUCLEOTIDE SEQUENCE [LARGE SCALE GENOMIC DNA]</scope>
    <source>
        <strain evidence="2 3">RmlP026</strain>
    </source>
</reference>
<dbReference type="AlphaFoldDB" id="A0A4Q2TY36"/>
<proteinExistence type="predicted"/>
<evidence type="ECO:0000313" key="3">
    <source>
        <dbReference type="Proteomes" id="UP000290759"/>
    </source>
</evidence>
<protein>
    <submittedName>
        <fullName evidence="2">Uncharacterized protein</fullName>
    </submittedName>
</protein>
<keyword evidence="3" id="KW-1185">Reference proteome</keyword>
<comment type="caution">
    <text evidence="2">The sequence shown here is derived from an EMBL/GenBank/DDBJ whole genome shotgun (WGS) entry which is preliminary data.</text>
</comment>
<organism evidence="2 3">
    <name type="scientific">Lichenibacterium minor</name>
    <dbReference type="NCBI Taxonomy" id="2316528"/>
    <lineage>
        <taxon>Bacteria</taxon>
        <taxon>Pseudomonadati</taxon>
        <taxon>Pseudomonadota</taxon>
        <taxon>Alphaproteobacteria</taxon>
        <taxon>Hyphomicrobiales</taxon>
        <taxon>Lichenihabitantaceae</taxon>
        <taxon>Lichenibacterium</taxon>
    </lineage>
</organism>
<accession>A0A4Q2TY36</accession>
<evidence type="ECO:0000313" key="2">
    <source>
        <dbReference type="EMBL" id="RYC29009.1"/>
    </source>
</evidence>
<dbReference type="EMBL" id="QYBB01000079">
    <property type="protein sequence ID" value="RYC29009.1"/>
    <property type="molecule type" value="Genomic_DNA"/>
</dbReference>
<feature type="region of interest" description="Disordered" evidence="1">
    <location>
        <begin position="1"/>
        <end position="21"/>
    </location>
</feature>
<name>A0A4Q2TY36_9HYPH</name>